<proteinExistence type="predicted"/>
<dbReference type="InterPro" id="IPR013083">
    <property type="entry name" value="Znf_RING/FYVE/PHD"/>
</dbReference>
<dbReference type="PANTHER" id="PTHR23012">
    <property type="entry name" value="RING/FYVE/PHD ZINC FINGER DOMAIN-CONTAINING"/>
    <property type="match status" value="1"/>
</dbReference>
<dbReference type="Gene3D" id="3.30.40.10">
    <property type="entry name" value="Zinc/RING finger domain, C3HC4 (zinc finger)"/>
    <property type="match status" value="1"/>
</dbReference>
<name>A0AAD8IRX4_9APIA</name>
<evidence type="ECO:0000313" key="6">
    <source>
        <dbReference type="EMBL" id="KAK1390038.1"/>
    </source>
</evidence>
<dbReference type="PANTHER" id="PTHR23012:SF189">
    <property type="entry name" value="E3 UBIQUITIN-PROTEIN LIGASE MARCH"/>
    <property type="match status" value="1"/>
</dbReference>
<dbReference type="SUPFAM" id="SSF57850">
    <property type="entry name" value="RING/U-box"/>
    <property type="match status" value="1"/>
</dbReference>
<keyword evidence="7" id="KW-1185">Reference proteome</keyword>
<dbReference type="CDD" id="cd16495">
    <property type="entry name" value="RING_CH-C4HC3_MARCH"/>
    <property type="match status" value="1"/>
</dbReference>
<accession>A0AAD8IRX4</accession>
<keyword evidence="2" id="KW-0863">Zinc-finger</keyword>
<feature type="domain" description="RING-CH-type" evidence="5">
    <location>
        <begin position="53"/>
        <end position="113"/>
    </location>
</feature>
<evidence type="ECO:0000256" key="3">
    <source>
        <dbReference type="ARBA" id="ARBA00022833"/>
    </source>
</evidence>
<dbReference type="AlphaFoldDB" id="A0AAD8IRX4"/>
<dbReference type="InterPro" id="IPR011016">
    <property type="entry name" value="Znf_RING-CH"/>
</dbReference>
<dbReference type="EMBL" id="JAUIZM010000004">
    <property type="protein sequence ID" value="KAK1390038.1"/>
    <property type="molecule type" value="Genomic_DNA"/>
</dbReference>
<organism evidence="6 7">
    <name type="scientific">Heracleum sosnowskyi</name>
    <dbReference type="NCBI Taxonomy" id="360622"/>
    <lineage>
        <taxon>Eukaryota</taxon>
        <taxon>Viridiplantae</taxon>
        <taxon>Streptophyta</taxon>
        <taxon>Embryophyta</taxon>
        <taxon>Tracheophyta</taxon>
        <taxon>Spermatophyta</taxon>
        <taxon>Magnoliopsida</taxon>
        <taxon>eudicotyledons</taxon>
        <taxon>Gunneridae</taxon>
        <taxon>Pentapetalae</taxon>
        <taxon>asterids</taxon>
        <taxon>campanulids</taxon>
        <taxon>Apiales</taxon>
        <taxon>Apiaceae</taxon>
        <taxon>Apioideae</taxon>
        <taxon>apioid superclade</taxon>
        <taxon>Tordylieae</taxon>
        <taxon>Tordyliinae</taxon>
        <taxon>Heracleum</taxon>
    </lineage>
</organism>
<keyword evidence="4" id="KW-0472">Membrane</keyword>
<reference evidence="6" key="1">
    <citation type="submission" date="2023-02" db="EMBL/GenBank/DDBJ databases">
        <title>Genome of toxic invasive species Heracleum sosnowskyi carries increased number of genes despite the absence of recent whole-genome duplications.</title>
        <authorList>
            <person name="Schelkunov M."/>
            <person name="Shtratnikova V."/>
            <person name="Makarenko M."/>
            <person name="Klepikova A."/>
            <person name="Omelchenko D."/>
            <person name="Novikova G."/>
            <person name="Obukhova E."/>
            <person name="Bogdanov V."/>
            <person name="Penin A."/>
            <person name="Logacheva M."/>
        </authorList>
    </citation>
    <scope>NUCLEOTIDE SEQUENCE</scope>
    <source>
        <strain evidence="6">Hsosn_3</strain>
        <tissue evidence="6">Leaf</tissue>
    </source>
</reference>
<dbReference type="Proteomes" id="UP001237642">
    <property type="component" value="Unassembled WGS sequence"/>
</dbReference>
<dbReference type="InterPro" id="IPR022143">
    <property type="entry name" value="DUF3675"/>
</dbReference>
<evidence type="ECO:0000259" key="5">
    <source>
        <dbReference type="PROSITE" id="PS51292"/>
    </source>
</evidence>
<evidence type="ECO:0000256" key="4">
    <source>
        <dbReference type="SAM" id="Phobius"/>
    </source>
</evidence>
<evidence type="ECO:0000313" key="7">
    <source>
        <dbReference type="Proteomes" id="UP001237642"/>
    </source>
</evidence>
<dbReference type="GO" id="GO:0008270">
    <property type="term" value="F:zinc ion binding"/>
    <property type="evidence" value="ECO:0007669"/>
    <property type="project" value="UniProtKB-KW"/>
</dbReference>
<gene>
    <name evidence="6" type="ORF">POM88_018216</name>
</gene>
<evidence type="ECO:0000256" key="2">
    <source>
        <dbReference type="ARBA" id="ARBA00022771"/>
    </source>
</evidence>
<dbReference type="Pfam" id="PF12428">
    <property type="entry name" value="DUF3675"/>
    <property type="match status" value="1"/>
</dbReference>
<feature type="transmembrane region" description="Helical" evidence="4">
    <location>
        <begin position="202"/>
        <end position="226"/>
    </location>
</feature>
<reference evidence="6" key="2">
    <citation type="submission" date="2023-05" db="EMBL/GenBank/DDBJ databases">
        <authorList>
            <person name="Schelkunov M.I."/>
        </authorList>
    </citation>
    <scope>NUCLEOTIDE SEQUENCE</scope>
    <source>
        <strain evidence="6">Hsosn_3</strain>
        <tissue evidence="6">Leaf</tissue>
    </source>
</reference>
<dbReference type="GO" id="GO:0004842">
    <property type="term" value="F:ubiquitin-protein transferase activity"/>
    <property type="evidence" value="ECO:0007669"/>
    <property type="project" value="TreeGrafter"/>
</dbReference>
<keyword evidence="1" id="KW-0479">Metal-binding</keyword>
<dbReference type="GO" id="GO:0016567">
    <property type="term" value="P:protein ubiquitination"/>
    <property type="evidence" value="ECO:0007669"/>
    <property type="project" value="TreeGrafter"/>
</dbReference>
<keyword evidence="4" id="KW-1133">Transmembrane helix</keyword>
<comment type="caution">
    <text evidence="6">The sequence shown here is derived from an EMBL/GenBank/DDBJ whole genome shotgun (WGS) entry which is preliminary data.</text>
</comment>
<protein>
    <submittedName>
        <fullName evidence="6">RING-CH-type domain-containing protein</fullName>
    </submittedName>
</protein>
<dbReference type="PROSITE" id="PS51292">
    <property type="entry name" value="ZF_RING_CH"/>
    <property type="match status" value="1"/>
</dbReference>
<dbReference type="Pfam" id="PF12906">
    <property type="entry name" value="RINGv"/>
    <property type="match status" value="1"/>
</dbReference>
<dbReference type="GO" id="GO:0016020">
    <property type="term" value="C:membrane"/>
    <property type="evidence" value="ECO:0007669"/>
    <property type="project" value="TreeGrafter"/>
</dbReference>
<dbReference type="SMART" id="SM00744">
    <property type="entry name" value="RINGv"/>
    <property type="match status" value="1"/>
</dbReference>
<keyword evidence="4" id="KW-0812">Transmembrane</keyword>
<keyword evidence="3" id="KW-0862">Zinc</keyword>
<dbReference type="FunFam" id="3.30.40.10:FF:000337">
    <property type="entry name" value="Zinc finger family protein"/>
    <property type="match status" value="1"/>
</dbReference>
<feature type="transmembrane region" description="Helical" evidence="4">
    <location>
        <begin position="178"/>
        <end position="196"/>
    </location>
</feature>
<evidence type="ECO:0000256" key="1">
    <source>
        <dbReference type="ARBA" id="ARBA00022723"/>
    </source>
</evidence>
<dbReference type="InterPro" id="IPR033275">
    <property type="entry name" value="MARCH-like"/>
</dbReference>
<sequence>MGDHFVLLVDRLLTESTLEAAIESRNPSKQLEPADNDDVVIDCSSLSDSEIGLSPRKVVECRICQDEDFDSKMETPCSCCGSLKYAHRRCVQKWCNEKGNTMCEICHQQFRPNYTAPPPLFRFGGIPMNLRGGWQISRRDLNNPRLVAMVSTDRNLLSPTYDEYADSTSRRLMCFRSIAAIFMALLILRHTLPIFATGSDNYSFPLFLFQLLLRTLGITFPVYIILRAVTALYGRRQQQVTNASGVSSEDEDAVGLVNLQNQPQSIQVP</sequence>